<evidence type="ECO:0000256" key="4">
    <source>
        <dbReference type="ARBA" id="ARBA00023136"/>
    </source>
</evidence>
<dbReference type="Pfam" id="PF07690">
    <property type="entry name" value="MFS_1"/>
    <property type="match status" value="1"/>
</dbReference>
<dbReference type="PANTHER" id="PTHR23502:SF138">
    <property type="entry name" value="MAJOR FACILITATOR SUPERFAMILY (MFS) PROFILE DOMAIN-CONTAINING PROTEIN-RELATED"/>
    <property type="match status" value="1"/>
</dbReference>
<organism evidence="7 8">
    <name type="scientific">Talaromyces islandicus</name>
    <name type="common">Penicillium islandicum</name>
    <dbReference type="NCBI Taxonomy" id="28573"/>
    <lineage>
        <taxon>Eukaryota</taxon>
        <taxon>Fungi</taxon>
        <taxon>Dikarya</taxon>
        <taxon>Ascomycota</taxon>
        <taxon>Pezizomycotina</taxon>
        <taxon>Eurotiomycetes</taxon>
        <taxon>Eurotiomycetidae</taxon>
        <taxon>Eurotiales</taxon>
        <taxon>Trichocomaceae</taxon>
        <taxon>Talaromyces</taxon>
        <taxon>Talaromyces sect. Islandici</taxon>
    </lineage>
</organism>
<keyword evidence="2 5" id="KW-0812">Transmembrane</keyword>
<reference evidence="7 8" key="1">
    <citation type="submission" date="2015-04" db="EMBL/GenBank/DDBJ databases">
        <authorList>
            <person name="Syromyatnikov M.Y."/>
            <person name="Popov V.N."/>
        </authorList>
    </citation>
    <scope>NUCLEOTIDE SEQUENCE [LARGE SCALE GENOMIC DNA]</scope>
    <source>
        <strain evidence="7">WF-38-12</strain>
    </source>
</reference>
<feature type="transmembrane region" description="Helical" evidence="5">
    <location>
        <begin position="431"/>
        <end position="452"/>
    </location>
</feature>
<accession>A0A0U1LZY8</accession>
<gene>
    <name evidence="7" type="ORF">PISL3812_05902</name>
</gene>
<evidence type="ECO:0000313" key="8">
    <source>
        <dbReference type="Proteomes" id="UP000054383"/>
    </source>
</evidence>
<keyword evidence="3 5" id="KW-1133">Transmembrane helix</keyword>
<dbReference type="PROSITE" id="PS50850">
    <property type="entry name" value="MFS"/>
    <property type="match status" value="1"/>
</dbReference>
<dbReference type="AlphaFoldDB" id="A0A0U1LZY8"/>
<feature type="transmembrane region" description="Helical" evidence="5">
    <location>
        <begin position="161"/>
        <end position="180"/>
    </location>
</feature>
<dbReference type="Proteomes" id="UP000054383">
    <property type="component" value="Unassembled WGS sequence"/>
</dbReference>
<evidence type="ECO:0000256" key="3">
    <source>
        <dbReference type="ARBA" id="ARBA00022989"/>
    </source>
</evidence>
<dbReference type="OrthoDB" id="9986881at2759"/>
<dbReference type="PANTHER" id="PTHR23502">
    <property type="entry name" value="MAJOR FACILITATOR SUPERFAMILY"/>
    <property type="match status" value="1"/>
</dbReference>
<evidence type="ECO:0000313" key="7">
    <source>
        <dbReference type="EMBL" id="CRG88867.1"/>
    </source>
</evidence>
<keyword evidence="4 5" id="KW-0472">Membrane</keyword>
<comment type="subcellular location">
    <subcellularLocation>
        <location evidence="1">Membrane</location>
        <topology evidence="1">Multi-pass membrane protein</topology>
    </subcellularLocation>
</comment>
<proteinExistence type="predicted"/>
<dbReference type="InterPro" id="IPR036259">
    <property type="entry name" value="MFS_trans_sf"/>
</dbReference>
<dbReference type="Gene3D" id="1.20.1250.20">
    <property type="entry name" value="MFS general substrate transporter like domains"/>
    <property type="match status" value="1"/>
</dbReference>
<evidence type="ECO:0000256" key="5">
    <source>
        <dbReference type="SAM" id="Phobius"/>
    </source>
</evidence>
<feature type="transmembrane region" description="Helical" evidence="5">
    <location>
        <begin position="121"/>
        <end position="141"/>
    </location>
</feature>
<dbReference type="InterPro" id="IPR020846">
    <property type="entry name" value="MFS_dom"/>
</dbReference>
<protein>
    <submittedName>
        <fullName evidence="7">Polyamine transporter 1</fullName>
    </submittedName>
</protein>
<dbReference type="InterPro" id="IPR011701">
    <property type="entry name" value="MFS"/>
</dbReference>
<name>A0A0U1LZY8_TALIS</name>
<dbReference type="OMA" id="RKWPLTI"/>
<sequence>MRLPKPFKVQHAALIAIPAIPDISPPRSGILSSALVSKGEAMNDRGLETLRFTQTQPDHLQKTALETKAGYSFKRANGKPLCMGRGRTFPPPFLNLDDYVVDFDGPDDPDHPYNWEFSVKLYLSVITCFGTFVSSFASAMFAPGTNGVAQEFSVSSEVSTLGTTLYVLGFASGPLVWAPASELIGRRWPLTVGKLGGAVFTIGSAVGKDIQTVIVCRFFAGLFGASQLSVVPALLSDIYDNSQRGIVIAIYSLTVFVGPFIAPFVGGFIASSPLGWRWTLYVPAFMSFACGTIFVLFLKETYTPCLLSSKAAMIRRQTSNWAIHAKHDEADINFQELVHKNLLRPLRMLITEPIILLISLYMSFIYGIVYALLEAYPYVFETTYGMSPGIGGLAFIGLIIGQLLACAFILSQHSTYMKKLVANKNVSIPEWRLSPAIIGAPVFTAGIFWFGWTGFTDSIHWMAPTAAGVFIGFGVLYNMGAFWEAPIGRLVGFE</sequence>
<feature type="transmembrane region" description="Helical" evidence="5">
    <location>
        <begin position="276"/>
        <end position="298"/>
    </location>
</feature>
<dbReference type="STRING" id="28573.A0A0U1LZY8"/>
<feature type="transmembrane region" description="Helical" evidence="5">
    <location>
        <begin position="354"/>
        <end position="373"/>
    </location>
</feature>
<feature type="transmembrane region" description="Helical" evidence="5">
    <location>
        <begin position="393"/>
        <end position="410"/>
    </location>
</feature>
<evidence type="ECO:0000259" key="6">
    <source>
        <dbReference type="PROSITE" id="PS50850"/>
    </source>
</evidence>
<evidence type="ECO:0000256" key="1">
    <source>
        <dbReference type="ARBA" id="ARBA00004141"/>
    </source>
</evidence>
<evidence type="ECO:0000256" key="2">
    <source>
        <dbReference type="ARBA" id="ARBA00022692"/>
    </source>
</evidence>
<keyword evidence="8" id="KW-1185">Reference proteome</keyword>
<feature type="transmembrane region" description="Helical" evidence="5">
    <location>
        <begin position="458"/>
        <end position="479"/>
    </location>
</feature>
<feature type="domain" description="Major facilitator superfamily (MFS) profile" evidence="6">
    <location>
        <begin position="123"/>
        <end position="494"/>
    </location>
</feature>
<dbReference type="SUPFAM" id="SSF103473">
    <property type="entry name" value="MFS general substrate transporter"/>
    <property type="match status" value="1"/>
</dbReference>
<dbReference type="GO" id="GO:0005886">
    <property type="term" value="C:plasma membrane"/>
    <property type="evidence" value="ECO:0007669"/>
    <property type="project" value="TreeGrafter"/>
</dbReference>
<dbReference type="GO" id="GO:0022857">
    <property type="term" value="F:transmembrane transporter activity"/>
    <property type="evidence" value="ECO:0007669"/>
    <property type="project" value="InterPro"/>
</dbReference>
<dbReference type="EMBL" id="CVMT01000005">
    <property type="protein sequence ID" value="CRG88867.1"/>
    <property type="molecule type" value="Genomic_DNA"/>
</dbReference>
<dbReference type="FunFam" id="1.20.1250.20:FF:000011">
    <property type="entry name" value="MFS multidrug transporter, putative"/>
    <property type="match status" value="1"/>
</dbReference>
<feature type="transmembrane region" description="Helical" evidence="5">
    <location>
        <begin position="247"/>
        <end position="270"/>
    </location>
</feature>